<sequence>MFKLFRKKSEVEKLESTFKKLMKEWHELSSVNRKLSDDKYAMAQALVPRIEQLKRNHETH</sequence>
<dbReference type="EMBL" id="CP155618">
    <property type="protein sequence ID" value="XBL14324.1"/>
    <property type="molecule type" value="Genomic_DNA"/>
</dbReference>
<evidence type="ECO:0000313" key="2">
    <source>
        <dbReference type="Proteomes" id="UP001224325"/>
    </source>
</evidence>
<proteinExistence type="predicted"/>
<name>A0AAU7EFV4_9FLAO</name>
<evidence type="ECO:0000313" key="1">
    <source>
        <dbReference type="EMBL" id="XBL14324.1"/>
    </source>
</evidence>
<dbReference type="NCBIfam" id="NF033487">
    <property type="entry name" value="Lacal_2735_fam"/>
    <property type="match status" value="1"/>
</dbReference>
<protein>
    <submittedName>
        <fullName evidence="1">Lacal_2735 family protein</fullName>
    </submittedName>
</protein>
<keyword evidence="2" id="KW-1185">Reference proteome</keyword>
<dbReference type="Proteomes" id="UP001224325">
    <property type="component" value="Chromosome"/>
</dbReference>
<gene>
    <name evidence="1" type="ORF">QLS71_018690</name>
</gene>
<dbReference type="InterPro" id="IPR045493">
    <property type="entry name" value="DUF6435"/>
</dbReference>
<accession>A0AAU7EFV4</accession>
<dbReference type="KEGG" id="mlil:QLS71_018690"/>
<dbReference type="RefSeq" id="WP_308992210.1">
    <property type="nucleotide sequence ID" value="NZ_CP155618.1"/>
</dbReference>
<reference evidence="1" key="1">
    <citation type="submission" date="2024-04" db="EMBL/GenBank/DDBJ databases">
        <title>Mariniflexile litorale, isolated from the shallow sediments of the Sea of Japan.</title>
        <authorList>
            <person name="Romanenko L."/>
            <person name="Isaeva M."/>
        </authorList>
    </citation>
    <scope>NUCLEOTIDE SEQUENCE [LARGE SCALE GENOMIC DNA]</scope>
    <source>
        <strain evidence="1">KMM 9835</strain>
    </source>
</reference>
<organism evidence="1 2">
    <name type="scientific">Mariniflexile litorale</name>
    <dbReference type="NCBI Taxonomy" id="3045158"/>
    <lineage>
        <taxon>Bacteria</taxon>
        <taxon>Pseudomonadati</taxon>
        <taxon>Bacteroidota</taxon>
        <taxon>Flavobacteriia</taxon>
        <taxon>Flavobacteriales</taxon>
        <taxon>Flavobacteriaceae</taxon>
        <taxon>Mariniflexile</taxon>
    </lineage>
</organism>
<dbReference type="AlphaFoldDB" id="A0AAU7EFV4"/>